<feature type="compositionally biased region" description="Polar residues" evidence="1">
    <location>
        <begin position="100"/>
        <end position="117"/>
    </location>
</feature>
<name>A0A1B6G840_9HEMI</name>
<feature type="region of interest" description="Disordered" evidence="1">
    <location>
        <begin position="100"/>
        <end position="122"/>
    </location>
</feature>
<evidence type="ECO:0000256" key="1">
    <source>
        <dbReference type="SAM" id="MobiDB-lite"/>
    </source>
</evidence>
<evidence type="ECO:0000313" key="2">
    <source>
        <dbReference type="EMBL" id="JAS58622.1"/>
    </source>
</evidence>
<sequence>MGGSNSTQSNSGQKNSYDFSQTKQKKRNQFWKRNHKQQNPPRNISPNQYMYTREANRVPYQDHGHYNQGREMFQVNSHQNIPSRENTNNYFPVDNLIDIETNNEPSTSQFKNSTYSSEKMGEYSHPKYQSIFDRIPRSHSM</sequence>
<proteinExistence type="predicted"/>
<dbReference type="AlphaFoldDB" id="A0A1B6G840"/>
<feature type="compositionally biased region" description="Low complexity" evidence="1">
    <location>
        <begin position="1"/>
        <end position="16"/>
    </location>
</feature>
<feature type="compositionally biased region" description="Basic residues" evidence="1">
    <location>
        <begin position="23"/>
        <end position="36"/>
    </location>
</feature>
<organism evidence="2">
    <name type="scientific">Cuerna arida</name>
    <dbReference type="NCBI Taxonomy" id="1464854"/>
    <lineage>
        <taxon>Eukaryota</taxon>
        <taxon>Metazoa</taxon>
        <taxon>Ecdysozoa</taxon>
        <taxon>Arthropoda</taxon>
        <taxon>Hexapoda</taxon>
        <taxon>Insecta</taxon>
        <taxon>Pterygota</taxon>
        <taxon>Neoptera</taxon>
        <taxon>Paraneoptera</taxon>
        <taxon>Hemiptera</taxon>
        <taxon>Auchenorrhyncha</taxon>
        <taxon>Membracoidea</taxon>
        <taxon>Cicadellidae</taxon>
        <taxon>Cicadellinae</taxon>
        <taxon>Proconiini</taxon>
        <taxon>Cuerna</taxon>
    </lineage>
</organism>
<dbReference type="EMBL" id="GECZ01011147">
    <property type="protein sequence ID" value="JAS58622.1"/>
    <property type="molecule type" value="Transcribed_RNA"/>
</dbReference>
<gene>
    <name evidence="2" type="ORF">g.11534</name>
</gene>
<feature type="non-terminal residue" evidence="2">
    <location>
        <position position="141"/>
    </location>
</feature>
<protein>
    <submittedName>
        <fullName evidence="2">Uncharacterized protein</fullName>
    </submittedName>
</protein>
<accession>A0A1B6G840</accession>
<feature type="region of interest" description="Disordered" evidence="1">
    <location>
        <begin position="1"/>
        <end position="48"/>
    </location>
</feature>
<feature type="compositionally biased region" description="Polar residues" evidence="1">
    <location>
        <begin position="37"/>
        <end position="48"/>
    </location>
</feature>
<reference evidence="2" key="1">
    <citation type="submission" date="2015-11" db="EMBL/GenBank/DDBJ databases">
        <title>De novo transcriptome assembly of four potential Pierce s Disease insect vectors from Arizona vineyards.</title>
        <authorList>
            <person name="Tassone E.E."/>
        </authorList>
    </citation>
    <scope>NUCLEOTIDE SEQUENCE</scope>
</reference>